<dbReference type="Proteomes" id="UP000663929">
    <property type="component" value="Chromosome"/>
</dbReference>
<accession>A0A8A4TTH4</accession>
<proteinExistence type="predicted"/>
<dbReference type="AlphaFoldDB" id="A0A8A4TTH4"/>
<dbReference type="RefSeq" id="WP_237382781.1">
    <property type="nucleotide sequence ID" value="NZ_CP071793.1"/>
</dbReference>
<evidence type="ECO:0000313" key="2">
    <source>
        <dbReference type="EMBL" id="QTD52677.1"/>
    </source>
</evidence>
<feature type="compositionally biased region" description="Polar residues" evidence="1">
    <location>
        <begin position="220"/>
        <end position="235"/>
    </location>
</feature>
<dbReference type="KEGG" id="scor:J3U87_09395"/>
<organism evidence="2 3">
    <name type="scientific">Sulfidibacter corallicola</name>
    <dbReference type="NCBI Taxonomy" id="2818388"/>
    <lineage>
        <taxon>Bacteria</taxon>
        <taxon>Pseudomonadati</taxon>
        <taxon>Acidobacteriota</taxon>
        <taxon>Holophagae</taxon>
        <taxon>Acanthopleuribacterales</taxon>
        <taxon>Acanthopleuribacteraceae</taxon>
        <taxon>Sulfidibacter</taxon>
    </lineage>
</organism>
<dbReference type="EMBL" id="CP071793">
    <property type="protein sequence ID" value="QTD52677.1"/>
    <property type="molecule type" value="Genomic_DNA"/>
</dbReference>
<protein>
    <recommendedName>
        <fullName evidence="4">DUF5610 domain-containing protein</fullName>
    </recommendedName>
</protein>
<evidence type="ECO:0000256" key="1">
    <source>
        <dbReference type="SAM" id="MobiDB-lite"/>
    </source>
</evidence>
<feature type="region of interest" description="Disordered" evidence="1">
    <location>
        <begin position="211"/>
        <end position="235"/>
    </location>
</feature>
<evidence type="ECO:0000313" key="3">
    <source>
        <dbReference type="Proteomes" id="UP000663929"/>
    </source>
</evidence>
<gene>
    <name evidence="2" type="ORF">J3U87_09395</name>
</gene>
<name>A0A8A4TTH4_SULCO</name>
<sequence>MELGATKATNILNSVDKRLRDTIQRAKDGEGSIRQDLESSLNESLKDTVELSPESQNLQGASALSSGALNLFGELANELEPLLSLIRGSLGGQSGFSIAAEGGSAPNLEELRQAFGVGEGGVPADIQQQAQELLDGYLNVENTSERIFSFAVSFFDGSEDRAAFAERFQGFIDEGFRQAEEELGGLAQISIDTYKAIRERFEVFVAEGQSAEGTDGGNVAATSDSPTLSVLDTTG</sequence>
<reference evidence="2" key="1">
    <citation type="submission" date="2021-03" db="EMBL/GenBank/DDBJ databases">
        <title>Acanthopleuribacteraceae sp. M133.</title>
        <authorList>
            <person name="Wang G."/>
        </authorList>
    </citation>
    <scope>NUCLEOTIDE SEQUENCE</scope>
    <source>
        <strain evidence="2">M133</strain>
    </source>
</reference>
<keyword evidence="3" id="KW-1185">Reference proteome</keyword>
<evidence type="ECO:0008006" key="4">
    <source>
        <dbReference type="Google" id="ProtNLM"/>
    </source>
</evidence>